<evidence type="ECO:0000313" key="1">
    <source>
        <dbReference type="EMBL" id="CBI09877.1"/>
    </source>
</evidence>
<accession>E6QRK5</accession>
<comment type="caution">
    <text evidence="1">The sequence shown here is derived from an EMBL/GenBank/DDBJ whole genome shotgun (WGS) entry which is preliminary data.</text>
</comment>
<gene>
    <name evidence="1" type="ORF">CARN7_0624</name>
</gene>
<reference evidence="1" key="1">
    <citation type="submission" date="2009-10" db="EMBL/GenBank/DDBJ databases">
        <title>Diversity of trophic interactions inside an arsenic-rich microbial ecosystem.</title>
        <authorList>
            <person name="Bertin P.N."/>
            <person name="Heinrich-Salmeron A."/>
            <person name="Pelletier E."/>
            <person name="Goulhen-Chollet F."/>
            <person name="Arsene-Ploetze F."/>
            <person name="Gallien S."/>
            <person name="Calteau A."/>
            <person name="Vallenet D."/>
            <person name="Casiot C."/>
            <person name="Chane-Woon-Ming B."/>
            <person name="Giloteaux L."/>
            <person name="Barakat M."/>
            <person name="Bonnefoy V."/>
            <person name="Bruneel O."/>
            <person name="Chandler M."/>
            <person name="Cleiss J."/>
            <person name="Duran R."/>
            <person name="Elbaz-Poulichet F."/>
            <person name="Fonknechten N."/>
            <person name="Lauga B."/>
            <person name="Mornico D."/>
            <person name="Ortet P."/>
            <person name="Schaeffer C."/>
            <person name="Siguier P."/>
            <person name="Alexander Thil Smith A."/>
            <person name="Van Dorsselaer A."/>
            <person name="Weissenbach J."/>
            <person name="Medigue C."/>
            <person name="Le Paslier D."/>
        </authorList>
    </citation>
    <scope>NUCLEOTIDE SEQUENCE</scope>
</reference>
<dbReference type="AlphaFoldDB" id="E6QRK5"/>
<protein>
    <submittedName>
        <fullName evidence="1">Uncharacterized protein</fullName>
    </submittedName>
</protein>
<sequence length="67" mass="7463">MFWPNNCFMYNNPSAHLFYREPYDIPTTSLPTTPIRRGSSKEVTRLQAGGYLVRAGFVAPVGLKAGV</sequence>
<name>E6QRK5_9ZZZZ</name>
<dbReference type="EMBL" id="CABR01000056">
    <property type="protein sequence ID" value="CBI09877.1"/>
    <property type="molecule type" value="Genomic_DNA"/>
</dbReference>
<organism evidence="1">
    <name type="scientific">mine drainage metagenome</name>
    <dbReference type="NCBI Taxonomy" id="410659"/>
    <lineage>
        <taxon>unclassified sequences</taxon>
        <taxon>metagenomes</taxon>
        <taxon>ecological metagenomes</taxon>
    </lineage>
</organism>
<proteinExistence type="predicted"/>